<evidence type="ECO:0000259" key="12">
    <source>
        <dbReference type="PROSITE" id="PS51385"/>
    </source>
</evidence>
<evidence type="ECO:0000256" key="9">
    <source>
        <dbReference type="ARBA" id="ARBA00023235"/>
    </source>
</evidence>
<comment type="function">
    <text evidence="10">Catalyzes the epimerization of the S- and R-forms of NAD(P)HX, a damaged form of NAD(P)H that is a result of enzymatic or heat-dependent hydration. This is a prerequisite for the S-specific NAD(P)H-hydrate dehydratase to allow the repair of both epimers of NAD(P)HX.</text>
</comment>
<evidence type="ECO:0000256" key="2">
    <source>
        <dbReference type="ARBA" id="ARBA00000909"/>
    </source>
</evidence>
<evidence type="ECO:0000256" key="8">
    <source>
        <dbReference type="ARBA" id="ARBA00023027"/>
    </source>
</evidence>
<evidence type="ECO:0000256" key="11">
    <source>
        <dbReference type="SAM" id="Phobius"/>
    </source>
</evidence>
<dbReference type="InterPro" id="IPR032976">
    <property type="entry name" value="YJEFN_prot_NAXE-like"/>
</dbReference>
<comment type="similarity">
    <text evidence="10">Belongs to the NnrE/AIBP family.</text>
</comment>
<evidence type="ECO:0000256" key="10">
    <source>
        <dbReference type="HAMAP-Rule" id="MF_03159"/>
    </source>
</evidence>
<dbReference type="PANTHER" id="PTHR13232">
    <property type="entry name" value="NAD(P)H-HYDRATE EPIMERASE"/>
    <property type="match status" value="1"/>
</dbReference>
<protein>
    <recommendedName>
        <fullName evidence="3 10">NAD(P)H-hydrate epimerase</fullName>
        <ecNumber evidence="3 10">5.1.99.6</ecNumber>
    </recommendedName>
    <alternativeName>
        <fullName evidence="10">NAD(P)HX epimerase</fullName>
    </alternativeName>
</protein>
<feature type="binding site" evidence="10">
    <location>
        <begin position="153"/>
        <end position="157"/>
    </location>
    <ligand>
        <name>(6S)-NADPHX</name>
        <dbReference type="ChEBI" id="CHEBI:64076"/>
    </ligand>
</feature>
<dbReference type="PANTHER" id="PTHR13232:SF10">
    <property type="entry name" value="NAD(P)H-HYDRATE EPIMERASE"/>
    <property type="match status" value="1"/>
</dbReference>
<feature type="domain" description="YjeF N-terminal" evidence="12">
    <location>
        <begin position="93"/>
        <end position="322"/>
    </location>
</feature>
<dbReference type="Pfam" id="PF03853">
    <property type="entry name" value="YjeF_N"/>
    <property type="match status" value="1"/>
</dbReference>
<gene>
    <name evidence="13" type="ORF">MG3_00256</name>
</gene>
<keyword evidence="10" id="KW-0496">Mitochondrion</keyword>
<keyword evidence="10" id="KW-0963">Cytoplasm</keyword>
<sequence length="336" mass="37147">MKTKTTSSVTKVKSIRSSASASVATSTSTSPINPIWYILILIYLFGCFLLFLSAIGIQPHTITLPQFKFSNIPSASFIMSATAPFKTLSAKAAFQLDQELMSTGEFSIDQLMELAGLAVAKTIYKEYPPNEATTTTKNKFNPNKVLVLVGPGNNGGDGLVAARHLKLWNYDPIIYYPKRPASNQLYSRLIKQLQDLNVPELTTLTEVKHLLDSRDSKIKIIIDSIFGFSFKPPIREPFKDLINYLGQNHDHLPPIVSVDIPSGWDVDEGPGTEIDIQASCLISLTAPKPCAKLFVNSGPDKIHYLGGRFINPRIAKEYGIEDIVNKYQGDELIVKL</sequence>
<dbReference type="NCBIfam" id="TIGR00197">
    <property type="entry name" value="yjeF_nterm"/>
    <property type="match status" value="1"/>
</dbReference>
<feature type="transmembrane region" description="Helical" evidence="11">
    <location>
        <begin position="35"/>
        <end position="57"/>
    </location>
</feature>
<dbReference type="GO" id="GO:0046872">
    <property type="term" value="F:metal ion binding"/>
    <property type="evidence" value="ECO:0007669"/>
    <property type="project" value="UniProtKB-KW"/>
</dbReference>
<dbReference type="FunFam" id="3.40.50.10260:FF:000005">
    <property type="entry name" value="NAD(P)H-hydrate epimerase"/>
    <property type="match status" value="1"/>
</dbReference>
<dbReference type="InterPro" id="IPR036652">
    <property type="entry name" value="YjeF_N_dom_sf"/>
</dbReference>
<keyword evidence="11" id="KW-0472">Membrane</keyword>
<dbReference type="InterPro" id="IPR004443">
    <property type="entry name" value="YjeF_N_dom"/>
</dbReference>
<keyword evidence="5 10" id="KW-0547">Nucleotide-binding</keyword>
<comment type="caution">
    <text evidence="10">Lacks conserved residue(s) required for the propagation of feature annotation.</text>
</comment>
<name>A0AB34PYT9_CANAX</name>
<accession>A0AB34PYT9</accession>
<comment type="caution">
    <text evidence="13">The sequence shown here is derived from an EMBL/GenBank/DDBJ whole genome shotgun (WGS) entry which is preliminary data.</text>
</comment>
<dbReference type="SUPFAM" id="SSF64153">
    <property type="entry name" value="YjeF N-terminal domain-like"/>
    <property type="match status" value="1"/>
</dbReference>
<keyword evidence="7 10" id="KW-0630">Potassium</keyword>
<proteinExistence type="inferred from homology"/>
<dbReference type="EMBL" id="AJIX01000003">
    <property type="protein sequence ID" value="KGR21258.1"/>
    <property type="molecule type" value="Genomic_DNA"/>
</dbReference>
<keyword evidence="6" id="KW-0521">NADP</keyword>
<dbReference type="PROSITE" id="PS51385">
    <property type="entry name" value="YJEF_N"/>
    <property type="match status" value="1"/>
</dbReference>
<evidence type="ECO:0000256" key="1">
    <source>
        <dbReference type="ARBA" id="ARBA00000013"/>
    </source>
</evidence>
<evidence type="ECO:0000256" key="4">
    <source>
        <dbReference type="ARBA" id="ARBA00022723"/>
    </source>
</evidence>
<dbReference type="GO" id="GO:0000166">
    <property type="term" value="F:nucleotide binding"/>
    <property type="evidence" value="ECO:0007669"/>
    <property type="project" value="UniProtKB-KW"/>
</dbReference>
<keyword evidence="4 10" id="KW-0479">Metal-binding</keyword>
<dbReference type="EC" id="5.1.99.6" evidence="3 10"/>
<organism evidence="13 14">
    <name type="scientific">Candida albicans P78048</name>
    <dbReference type="NCBI Taxonomy" id="1094989"/>
    <lineage>
        <taxon>Eukaryota</taxon>
        <taxon>Fungi</taxon>
        <taxon>Dikarya</taxon>
        <taxon>Ascomycota</taxon>
        <taxon>Saccharomycotina</taxon>
        <taxon>Pichiomycetes</taxon>
        <taxon>Debaryomycetaceae</taxon>
        <taxon>Candida/Lodderomyces clade</taxon>
        <taxon>Candida</taxon>
    </lineage>
</organism>
<dbReference type="Proteomes" id="UP000030161">
    <property type="component" value="Unassembled WGS sequence"/>
</dbReference>
<comment type="catalytic activity">
    <reaction evidence="2 10">
        <text>(6R)-NADPHX = (6S)-NADPHX</text>
        <dbReference type="Rhea" id="RHEA:32227"/>
        <dbReference type="ChEBI" id="CHEBI:64076"/>
        <dbReference type="ChEBI" id="CHEBI:64077"/>
        <dbReference type="EC" id="5.1.99.6"/>
    </reaction>
</comment>
<feature type="binding site" evidence="10">
    <location>
        <position position="259"/>
    </location>
    <ligand>
        <name>(6S)-NADPHX</name>
        <dbReference type="ChEBI" id="CHEBI:64076"/>
    </ligand>
</feature>
<evidence type="ECO:0000256" key="6">
    <source>
        <dbReference type="ARBA" id="ARBA00022857"/>
    </source>
</evidence>
<dbReference type="Gene3D" id="3.40.50.10260">
    <property type="entry name" value="YjeF N-terminal domain"/>
    <property type="match status" value="1"/>
</dbReference>
<dbReference type="GO" id="GO:0052856">
    <property type="term" value="F:NAD(P)HX epimerase activity"/>
    <property type="evidence" value="ECO:0007669"/>
    <property type="project" value="UniProtKB-UniRule"/>
</dbReference>
<evidence type="ECO:0000256" key="5">
    <source>
        <dbReference type="ARBA" id="ARBA00022741"/>
    </source>
</evidence>
<comment type="subcellular location">
    <subcellularLocation>
        <location evidence="10">Cytoplasm</location>
    </subcellularLocation>
    <subcellularLocation>
        <location evidence="10">Mitochondrion</location>
    </subcellularLocation>
</comment>
<keyword evidence="9 10" id="KW-0413">Isomerase</keyword>
<evidence type="ECO:0000313" key="14">
    <source>
        <dbReference type="Proteomes" id="UP000030161"/>
    </source>
</evidence>
<evidence type="ECO:0000256" key="3">
    <source>
        <dbReference type="ARBA" id="ARBA00012228"/>
    </source>
</evidence>
<feature type="binding site" evidence="10">
    <location>
        <position position="223"/>
    </location>
    <ligand>
        <name>K(+)</name>
        <dbReference type="ChEBI" id="CHEBI:29103"/>
    </ligand>
</feature>
<keyword evidence="11" id="KW-0812">Transmembrane</keyword>
<comment type="catalytic activity">
    <reaction evidence="1 10">
        <text>(6R)-NADHX = (6S)-NADHX</text>
        <dbReference type="Rhea" id="RHEA:32215"/>
        <dbReference type="ChEBI" id="CHEBI:64074"/>
        <dbReference type="ChEBI" id="CHEBI:64075"/>
        <dbReference type="EC" id="5.1.99.6"/>
    </reaction>
</comment>
<evidence type="ECO:0000313" key="13">
    <source>
        <dbReference type="EMBL" id="KGR21258.1"/>
    </source>
</evidence>
<keyword evidence="8 10" id="KW-0520">NAD</keyword>
<reference evidence="13 14" key="1">
    <citation type="submission" date="2013-12" db="EMBL/GenBank/DDBJ databases">
        <title>The Genome Sequence of Candida albicans P78048.</title>
        <authorList>
            <consortium name="The Broad Institute Genome Sequencing Platform"/>
            <consortium name="The Broad Institute Genome Sequencing Center for Infectious Disease"/>
            <person name="Cuomo C."/>
            <person name="Bennett R."/>
            <person name="Hirakawa M."/>
            <person name="Noverr M."/>
            <person name="Mitchell A."/>
            <person name="Young S.K."/>
            <person name="Zeng Q."/>
            <person name="Gargeya S."/>
            <person name="Fitzgerald M."/>
            <person name="Abouelleil A."/>
            <person name="Alvarado L."/>
            <person name="Berlin A.M."/>
            <person name="Chapman S.B."/>
            <person name="Dewar J."/>
            <person name="Goldberg J."/>
            <person name="Griggs A."/>
            <person name="Gujja S."/>
            <person name="Hansen M."/>
            <person name="Howarth C."/>
            <person name="Imamovic A."/>
            <person name="Larimer J."/>
            <person name="McCowan C."/>
            <person name="Murphy C."/>
            <person name="Pearson M."/>
            <person name="Priest M."/>
            <person name="Roberts A."/>
            <person name="Saif S."/>
            <person name="Shea T."/>
            <person name="Sykes S."/>
            <person name="Wortman J."/>
            <person name="Nusbaum C."/>
            <person name="Birren B."/>
        </authorList>
    </citation>
    <scope>NUCLEOTIDE SEQUENCE [LARGE SCALE GENOMIC DNA]</scope>
    <source>
        <strain evidence="13 14">P78048</strain>
    </source>
</reference>
<dbReference type="GO" id="GO:0005739">
    <property type="term" value="C:mitochondrion"/>
    <property type="evidence" value="ECO:0007669"/>
    <property type="project" value="UniProtKB-SubCell"/>
</dbReference>
<feature type="binding site" evidence="10">
    <location>
        <position position="154"/>
    </location>
    <ligand>
        <name>K(+)</name>
        <dbReference type="ChEBI" id="CHEBI:29103"/>
    </ligand>
</feature>
<feature type="binding site" evidence="10">
    <location>
        <begin position="227"/>
        <end position="233"/>
    </location>
    <ligand>
        <name>(6S)-NADPHX</name>
        <dbReference type="ChEBI" id="CHEBI:64076"/>
    </ligand>
</feature>
<dbReference type="HAMAP" id="MF_01966">
    <property type="entry name" value="NADHX_epimerase"/>
    <property type="match status" value="1"/>
</dbReference>
<comment type="cofactor">
    <cofactor evidence="10">
        <name>K(+)</name>
        <dbReference type="ChEBI" id="CHEBI:29103"/>
    </cofactor>
    <text evidence="10">Binds 1 potassium ion per subunit.</text>
</comment>
<keyword evidence="11" id="KW-1133">Transmembrane helix</keyword>
<dbReference type="AlphaFoldDB" id="A0AB34PYT9"/>
<evidence type="ECO:0000256" key="7">
    <source>
        <dbReference type="ARBA" id="ARBA00022958"/>
    </source>
</evidence>
<feature type="binding site" evidence="10">
    <location>
        <position position="262"/>
    </location>
    <ligand>
        <name>K(+)</name>
        <dbReference type="ChEBI" id="CHEBI:29103"/>
    </ligand>
</feature>